<dbReference type="InterPro" id="IPR000608">
    <property type="entry name" value="UBC"/>
</dbReference>
<dbReference type="PROSITE" id="PS50127">
    <property type="entry name" value="UBC_2"/>
    <property type="match status" value="1"/>
</dbReference>
<dbReference type="SMART" id="SM00212">
    <property type="entry name" value="UBCc"/>
    <property type="match status" value="1"/>
</dbReference>
<dbReference type="Pfam" id="PF13519">
    <property type="entry name" value="VWA_2"/>
    <property type="match status" value="1"/>
</dbReference>
<dbReference type="InterPro" id="IPR002035">
    <property type="entry name" value="VWF_A"/>
</dbReference>
<dbReference type="OrthoDB" id="10069349at2759"/>
<evidence type="ECO:0000256" key="2">
    <source>
        <dbReference type="SAM" id="MobiDB-lite"/>
    </source>
</evidence>
<comment type="caution">
    <text evidence="5">The sequence shown here is derived from an EMBL/GenBank/DDBJ whole genome shotgun (WGS) entry which is preliminary data.</text>
</comment>
<evidence type="ECO:0000256" key="1">
    <source>
        <dbReference type="ARBA" id="ARBA00022786"/>
    </source>
</evidence>
<dbReference type="CDD" id="cd00198">
    <property type="entry name" value="vWFA"/>
    <property type="match status" value="1"/>
</dbReference>
<evidence type="ECO:0000313" key="6">
    <source>
        <dbReference type="Proteomes" id="UP000696280"/>
    </source>
</evidence>
<feature type="region of interest" description="Disordered" evidence="2">
    <location>
        <begin position="1"/>
        <end position="21"/>
    </location>
</feature>
<evidence type="ECO:0008006" key="7">
    <source>
        <dbReference type="Google" id="ProtNLM"/>
    </source>
</evidence>
<feature type="domain" description="VWFA" evidence="4">
    <location>
        <begin position="565"/>
        <end position="754"/>
    </location>
</feature>
<feature type="domain" description="UBC core" evidence="3">
    <location>
        <begin position="877"/>
        <end position="1023"/>
    </location>
</feature>
<dbReference type="InterPro" id="IPR016135">
    <property type="entry name" value="UBQ-conjugating_enzyme/RWD"/>
</dbReference>
<dbReference type="InterPro" id="IPR036465">
    <property type="entry name" value="vWFA_dom_sf"/>
</dbReference>
<dbReference type="AlphaFoldDB" id="A0A9N9PK59"/>
<keyword evidence="6" id="KW-1185">Reference proteome</keyword>
<dbReference type="EMBL" id="CAJVRL010000072">
    <property type="protein sequence ID" value="CAG8956689.1"/>
    <property type="molecule type" value="Genomic_DNA"/>
</dbReference>
<feature type="compositionally biased region" description="Acidic residues" evidence="2">
    <location>
        <begin position="1"/>
        <end position="10"/>
    </location>
</feature>
<dbReference type="Gene3D" id="3.10.110.10">
    <property type="entry name" value="Ubiquitin Conjugating Enzyme"/>
    <property type="match status" value="1"/>
</dbReference>
<dbReference type="Gene3D" id="3.40.50.410">
    <property type="entry name" value="von Willebrand factor, type A domain"/>
    <property type="match status" value="1"/>
</dbReference>
<proteinExistence type="predicted"/>
<dbReference type="PANTHER" id="PTHR24067">
    <property type="entry name" value="UBIQUITIN-CONJUGATING ENZYME E2"/>
    <property type="match status" value="1"/>
</dbReference>
<accession>A0A9N9PK59</accession>
<dbReference type="Pfam" id="PF00179">
    <property type="entry name" value="UQ_con"/>
    <property type="match status" value="1"/>
</dbReference>
<name>A0A9N9PK59_9HELO</name>
<dbReference type="InterPro" id="IPR050113">
    <property type="entry name" value="Ub_conjugating_enzyme"/>
</dbReference>
<dbReference type="SUPFAM" id="SSF54495">
    <property type="entry name" value="UBC-like"/>
    <property type="match status" value="1"/>
</dbReference>
<dbReference type="Proteomes" id="UP000696280">
    <property type="component" value="Unassembled WGS sequence"/>
</dbReference>
<sequence length="1056" mass="118642">MADYLGDTESDLGVRPVSSLSSTNPDSLRVFVLLPNGRKLVISLSRNATIHDLQVEALRRAEKYGVTATLSETTLESTGFDKITFYDGEDLVADILDLTEGSTFMLEILNPQDTTSVPPNLDQAMPIQDQKISVRWITMEHAITNPSLSSIPIDGIPFPIDTTLSDFYHHALGRHSAPGIKLFLGECFLHTESNQLTLASLEIDTTTPLNVFVEIVDQQPRHGIIAKAMNPKAAWGFNSTIRGFSTFVTSIRMLVKEIKSGRCNLDSILDVLLELTHFPPLILAFKAVYEATRYGIHCAPVGSLLLIANAMQLLCNRIVPESFLSGMDSALEASRQIIFWIYSKRSETTISQGIYQSLLRSVEIVEKPVIVPGNEGLLPLPKFGPFTEIVISPTTTYLVSIPDNNEVLSRRLGFASSGLESKPSIYFHPPESWQNLLGHERMPHRKLDEKEFRSLIEETNLKHPFRMVGPLQLGRCLAAELPVVTLSAKGYVCSYEQEDGSCSERVFFTWSVYEGRSMLPDNGGGEFLSQKLEPIIQERKQHQNWELEAWSEWTRIANFGPPNEAIVICVDNSLSMRTTMPPGWTRYRSSLGADPSRLDEVKDFFKNLALRISSLDLPTYLGLVTFSSYTKILQALSPVVLNFNESLDEVKPGGSTAIFDALASAYTMLAEFLLQHPTKKCRIILLTDGEDTRSVAKPASLARDLYNKNIVLDTIVVGTNKTTELFKISAHTGGYAFAPFTRQMLYQIFLLETMVDIRTRPDNARMKFENWESFRAKLPDMTSLYNFPPCKPHGNMNDEFFLLDEAERRITNLDPDASARSVSARYGNFANPRSERIMASQLLVGAEKVSAASNPDASGRSVSAKYKNSTTPGGARRLANQLLDEIKAMRQNHHPMMDVYVSQTNMAFWKVVMQGPPDSPYSRGTFLLWIEIGEDFPRRPPTARFVTSMLHPNITKHGRICHPIFSREWTPTLRIHQVLEHCYGILILLEARDAIDPLSALTFWSNAEEGKREVERYVVHFASRSRAQHKNDILRINTPPIMTKTELPFLPVRRTE</sequence>
<dbReference type="PROSITE" id="PS50234">
    <property type="entry name" value="VWFA"/>
    <property type="match status" value="1"/>
</dbReference>
<protein>
    <recommendedName>
        <fullName evidence="7">UBC core domain-containing protein</fullName>
    </recommendedName>
</protein>
<feature type="region of interest" description="Disordered" evidence="2">
    <location>
        <begin position="853"/>
        <end position="874"/>
    </location>
</feature>
<dbReference type="SMART" id="SM00327">
    <property type="entry name" value="VWA"/>
    <property type="match status" value="1"/>
</dbReference>
<evidence type="ECO:0000313" key="5">
    <source>
        <dbReference type="EMBL" id="CAG8956689.1"/>
    </source>
</evidence>
<dbReference type="SUPFAM" id="SSF53300">
    <property type="entry name" value="vWA-like"/>
    <property type="match status" value="1"/>
</dbReference>
<keyword evidence="1" id="KW-0833">Ubl conjugation pathway</keyword>
<organism evidence="5 6">
    <name type="scientific">Hymenoscyphus fraxineus</name>
    <dbReference type="NCBI Taxonomy" id="746836"/>
    <lineage>
        <taxon>Eukaryota</taxon>
        <taxon>Fungi</taxon>
        <taxon>Dikarya</taxon>
        <taxon>Ascomycota</taxon>
        <taxon>Pezizomycotina</taxon>
        <taxon>Leotiomycetes</taxon>
        <taxon>Helotiales</taxon>
        <taxon>Helotiaceae</taxon>
        <taxon>Hymenoscyphus</taxon>
    </lineage>
</organism>
<evidence type="ECO:0000259" key="3">
    <source>
        <dbReference type="PROSITE" id="PS50127"/>
    </source>
</evidence>
<evidence type="ECO:0000259" key="4">
    <source>
        <dbReference type="PROSITE" id="PS50234"/>
    </source>
</evidence>
<gene>
    <name evidence="5" type="ORF">HYFRA_00012233</name>
</gene>
<reference evidence="5" key="1">
    <citation type="submission" date="2021-07" db="EMBL/GenBank/DDBJ databases">
        <authorList>
            <person name="Durling M."/>
        </authorList>
    </citation>
    <scope>NUCLEOTIDE SEQUENCE</scope>
</reference>